<dbReference type="Pfam" id="PF08878">
    <property type="entry name" value="HamA"/>
    <property type="match status" value="1"/>
</dbReference>
<gene>
    <name evidence="2" type="ORF">H9634_13340</name>
</gene>
<dbReference type="EMBL" id="JACSPY010000019">
    <property type="protein sequence ID" value="MBD8021764.1"/>
    <property type="molecule type" value="Genomic_DNA"/>
</dbReference>
<proteinExistence type="predicted"/>
<name>A0ABR8WXF2_9MICO</name>
<evidence type="ECO:0000313" key="3">
    <source>
        <dbReference type="Proteomes" id="UP000651517"/>
    </source>
</evidence>
<protein>
    <submittedName>
        <fullName evidence="2">DUF1837 domain-containing protein</fullName>
    </submittedName>
</protein>
<keyword evidence="3" id="KW-1185">Reference proteome</keyword>
<accession>A0ABR8WXF2</accession>
<reference evidence="2 3" key="1">
    <citation type="submission" date="2020-08" db="EMBL/GenBank/DDBJ databases">
        <title>A Genomic Blueprint of the Chicken Gut Microbiome.</title>
        <authorList>
            <person name="Gilroy R."/>
            <person name="Ravi A."/>
            <person name="Getino M."/>
            <person name="Pursley I."/>
            <person name="Horton D.L."/>
            <person name="Alikhan N.-F."/>
            <person name="Baker D."/>
            <person name="Gharbi K."/>
            <person name="Hall N."/>
            <person name="Watson M."/>
            <person name="Adriaenssens E.M."/>
            <person name="Foster-Nyarko E."/>
            <person name="Jarju S."/>
            <person name="Secka A."/>
            <person name="Antonio M."/>
            <person name="Oren A."/>
            <person name="Chaudhuri R."/>
            <person name="La Ragione R.M."/>
            <person name="Hildebrand F."/>
            <person name="Pallen M.J."/>
        </authorList>
    </citation>
    <scope>NUCLEOTIDE SEQUENCE [LARGE SCALE GENOMIC DNA]</scope>
    <source>
        <strain evidence="2 3">Re57</strain>
    </source>
</reference>
<evidence type="ECO:0000313" key="2">
    <source>
        <dbReference type="EMBL" id="MBD8021764.1"/>
    </source>
</evidence>
<dbReference type="Proteomes" id="UP000651517">
    <property type="component" value="Unassembled WGS sequence"/>
</dbReference>
<dbReference type="InterPro" id="IPR014976">
    <property type="entry name" value="AbpA_HamA_C"/>
</dbReference>
<evidence type="ECO:0000259" key="1">
    <source>
        <dbReference type="Pfam" id="PF08878"/>
    </source>
</evidence>
<dbReference type="RefSeq" id="WP_191727296.1">
    <property type="nucleotide sequence ID" value="NZ_JACSPY010000019.1"/>
</dbReference>
<comment type="caution">
    <text evidence="2">The sequence shown here is derived from an EMBL/GenBank/DDBJ whole genome shotgun (WGS) entry which is preliminary data.</text>
</comment>
<sequence length="329" mass="36517">MDSIYSEHSLSGGVMWMTHDESRLRISLKNSDQFLALFHPPLLDRHKVAPKVDLSLFVLKIDGGEFDYDNLYKQLGNASYAYVLSRVKFAGLEQGNVHELTKAVQGSFRAVRINDGEGGELLLYCFLESHLGAPKLLSKMELKTDNNDYVKGADGLHLLQVQPGEFHLIYGESKMIADSTERGSSFRKAIADAISSVKKLRTTGLSNEVNLVDSNLMKEAFSGAELAFLKSVLVPTRNGPAKESAFGLLLGFEIDTGDWPLIEMTAGQFSERVHTEVQAMVEARFEYIKDQLVNAGLEGFHFYIWAIPFIKNGATNIDSVRKSIVGYIA</sequence>
<feature type="domain" description="Anti-bacteriophage protein A/HamA C-terminal" evidence="1">
    <location>
        <begin position="47"/>
        <end position="309"/>
    </location>
</feature>
<organism evidence="2 3">
    <name type="scientific">Brevibacterium gallinarum</name>
    <dbReference type="NCBI Taxonomy" id="2762220"/>
    <lineage>
        <taxon>Bacteria</taxon>
        <taxon>Bacillati</taxon>
        <taxon>Actinomycetota</taxon>
        <taxon>Actinomycetes</taxon>
        <taxon>Micrococcales</taxon>
        <taxon>Brevibacteriaceae</taxon>
        <taxon>Brevibacterium</taxon>
    </lineage>
</organism>